<dbReference type="PANTHER" id="PTHR43806">
    <property type="entry name" value="PEPTIDASE S8"/>
    <property type="match status" value="1"/>
</dbReference>
<dbReference type="EC" id="3.4.21.62" evidence="6"/>
<reference evidence="10" key="1">
    <citation type="submission" date="2021-01" db="EMBL/GenBank/DDBJ databases">
        <authorList>
            <person name="Corre E."/>
            <person name="Pelletier E."/>
            <person name="Niang G."/>
            <person name="Scheremetjew M."/>
            <person name="Finn R."/>
            <person name="Kale V."/>
            <person name="Holt S."/>
            <person name="Cochrane G."/>
            <person name="Meng A."/>
            <person name="Brown T."/>
            <person name="Cohen L."/>
        </authorList>
    </citation>
    <scope>NUCLEOTIDE SEQUENCE</scope>
    <source>
        <strain evidence="10">CCMP 410</strain>
    </source>
</reference>
<dbReference type="PRINTS" id="PR00723">
    <property type="entry name" value="SUBTILISIN"/>
</dbReference>
<evidence type="ECO:0000256" key="3">
    <source>
        <dbReference type="ARBA" id="ARBA00022801"/>
    </source>
</evidence>
<evidence type="ECO:0000256" key="7">
    <source>
        <dbReference type="PROSITE-ProRule" id="PRU01240"/>
    </source>
</evidence>
<keyword evidence="3 7" id="KW-0378">Hydrolase</keyword>
<dbReference type="InterPro" id="IPR036852">
    <property type="entry name" value="Peptidase_S8/S53_dom_sf"/>
</dbReference>
<sequence>MTGTTKILVKDAHAFIPSIKKGKASEKLSDDDDLPLGCRIMGAAKLHKEGKKGKGVRVAVIDSGVDAEHPAFDGMVKYQAWFRWGTPLEEDDHGTHVAGTIHNMAPEAEIYDYRVFGGEGAFEIDDAIVTSIFEACYDGCDIINMSLGGRWPSANILTAVQYAHSQGVIVVCAAGNSGDDDPLTNERGFPAMWEEAISVAASSKKGKTPVAFFSNTNPHIDYAGIGVDVVSMKPGGSFQEMSGTSMACPHVAGLIAAVLHDAIKGRGFGSAHKPNDTKVRAFLNKKCAIDIGVEGPDNASGIGFLSYLDKGEFDALMEKVEEAAT</sequence>
<evidence type="ECO:0000313" key="10">
    <source>
        <dbReference type="EMBL" id="CAD9306473.1"/>
    </source>
</evidence>
<dbReference type="PROSITE" id="PS00138">
    <property type="entry name" value="SUBTILASE_SER"/>
    <property type="match status" value="1"/>
</dbReference>
<dbReference type="InterPro" id="IPR015500">
    <property type="entry name" value="Peptidase_S8_subtilisin-rel"/>
</dbReference>
<dbReference type="GO" id="GO:0004252">
    <property type="term" value="F:serine-type endopeptidase activity"/>
    <property type="evidence" value="ECO:0007669"/>
    <property type="project" value="UniProtKB-UniRule"/>
</dbReference>
<feature type="active site" description="Charge relay system" evidence="7">
    <location>
        <position position="93"/>
    </location>
</feature>
<evidence type="ECO:0000256" key="4">
    <source>
        <dbReference type="ARBA" id="ARBA00022825"/>
    </source>
</evidence>
<dbReference type="AlphaFoldDB" id="A0A7S1VP01"/>
<dbReference type="InterPro" id="IPR000209">
    <property type="entry name" value="Peptidase_S8/S53_dom"/>
</dbReference>
<dbReference type="Pfam" id="PF00082">
    <property type="entry name" value="Peptidase_S8"/>
    <property type="match status" value="1"/>
</dbReference>
<evidence type="ECO:0000256" key="8">
    <source>
        <dbReference type="RuleBase" id="RU003355"/>
    </source>
</evidence>
<dbReference type="GO" id="GO:0006508">
    <property type="term" value="P:proteolysis"/>
    <property type="evidence" value="ECO:0007669"/>
    <property type="project" value="UniProtKB-KW"/>
</dbReference>
<dbReference type="SUPFAM" id="SSF52743">
    <property type="entry name" value="Subtilisin-like"/>
    <property type="match status" value="1"/>
</dbReference>
<proteinExistence type="inferred from homology"/>
<dbReference type="PANTHER" id="PTHR43806:SF11">
    <property type="entry name" value="CEREVISIN-RELATED"/>
    <property type="match status" value="1"/>
</dbReference>
<dbReference type="PROSITE" id="PS51892">
    <property type="entry name" value="SUBTILASE"/>
    <property type="match status" value="1"/>
</dbReference>
<dbReference type="InterPro" id="IPR023827">
    <property type="entry name" value="Peptidase_S8_Asp-AS"/>
</dbReference>
<dbReference type="InterPro" id="IPR050131">
    <property type="entry name" value="Peptidase_S8_subtilisin-like"/>
</dbReference>
<dbReference type="EMBL" id="HBGK01046813">
    <property type="protein sequence ID" value="CAD9306473.1"/>
    <property type="molecule type" value="Transcribed_RNA"/>
</dbReference>
<keyword evidence="4 7" id="KW-0720">Serine protease</keyword>
<feature type="active site" description="Charge relay system" evidence="7">
    <location>
        <position position="245"/>
    </location>
</feature>
<accession>A0A7S1VP01</accession>
<evidence type="ECO:0000256" key="2">
    <source>
        <dbReference type="ARBA" id="ARBA00022670"/>
    </source>
</evidence>
<feature type="active site" description="Charge relay system" evidence="7">
    <location>
        <position position="62"/>
    </location>
</feature>
<evidence type="ECO:0000256" key="6">
    <source>
        <dbReference type="ARBA" id="ARBA00023619"/>
    </source>
</evidence>
<comment type="catalytic activity">
    <reaction evidence="5">
        <text>Hydrolysis of proteins with broad specificity for peptide bonds, and a preference for a large uncharged residue in P1. Hydrolyzes peptide amides.</text>
        <dbReference type="EC" id="3.4.21.62"/>
    </reaction>
</comment>
<comment type="similarity">
    <text evidence="1 7 8">Belongs to the peptidase S8 family.</text>
</comment>
<gene>
    <name evidence="10" type="ORF">GOCE00092_LOCUS24569</name>
</gene>
<feature type="domain" description="Peptidase S8/S53" evidence="9">
    <location>
        <begin position="53"/>
        <end position="301"/>
    </location>
</feature>
<evidence type="ECO:0000256" key="1">
    <source>
        <dbReference type="ARBA" id="ARBA00011073"/>
    </source>
</evidence>
<keyword evidence="2 7" id="KW-0645">Protease</keyword>
<name>A0A7S1VP01_9STRA</name>
<dbReference type="InterPro" id="IPR023828">
    <property type="entry name" value="Peptidase_S8_Ser-AS"/>
</dbReference>
<organism evidence="10">
    <name type="scientific">Grammatophora oceanica</name>
    <dbReference type="NCBI Taxonomy" id="210454"/>
    <lineage>
        <taxon>Eukaryota</taxon>
        <taxon>Sar</taxon>
        <taxon>Stramenopiles</taxon>
        <taxon>Ochrophyta</taxon>
        <taxon>Bacillariophyta</taxon>
        <taxon>Fragilariophyceae</taxon>
        <taxon>Fragilariophycidae</taxon>
        <taxon>Rhabdonematales</taxon>
        <taxon>Grammatophoraceae</taxon>
        <taxon>Grammatophora</taxon>
    </lineage>
</organism>
<evidence type="ECO:0000256" key="5">
    <source>
        <dbReference type="ARBA" id="ARBA00023529"/>
    </source>
</evidence>
<protein>
    <recommendedName>
        <fullName evidence="6">subtilisin</fullName>
        <ecNumber evidence="6">3.4.21.62</ecNumber>
    </recommendedName>
</protein>
<dbReference type="PROSITE" id="PS00136">
    <property type="entry name" value="SUBTILASE_ASP"/>
    <property type="match status" value="1"/>
</dbReference>
<evidence type="ECO:0000259" key="9">
    <source>
        <dbReference type="Pfam" id="PF00082"/>
    </source>
</evidence>
<dbReference type="Gene3D" id="3.40.50.200">
    <property type="entry name" value="Peptidase S8/S53 domain"/>
    <property type="match status" value="1"/>
</dbReference>